<protein>
    <submittedName>
        <fullName evidence="1">SRPBCC family protein</fullName>
    </submittedName>
</protein>
<dbReference type="Gene3D" id="3.30.530.20">
    <property type="match status" value="1"/>
</dbReference>
<evidence type="ECO:0000313" key="1">
    <source>
        <dbReference type="EMBL" id="WOB09388.1"/>
    </source>
</evidence>
<dbReference type="EMBL" id="CP136336">
    <property type="protein sequence ID" value="WOB09388.1"/>
    <property type="molecule type" value="Genomic_DNA"/>
</dbReference>
<organism evidence="1 2">
    <name type="scientific">Piscinibacter gummiphilus</name>
    <dbReference type="NCBI Taxonomy" id="946333"/>
    <lineage>
        <taxon>Bacteria</taxon>
        <taxon>Pseudomonadati</taxon>
        <taxon>Pseudomonadota</taxon>
        <taxon>Betaproteobacteria</taxon>
        <taxon>Burkholderiales</taxon>
        <taxon>Sphaerotilaceae</taxon>
        <taxon>Piscinibacter</taxon>
    </lineage>
</organism>
<dbReference type="SUPFAM" id="SSF55961">
    <property type="entry name" value="Bet v1-like"/>
    <property type="match status" value="1"/>
</dbReference>
<reference evidence="1 2" key="1">
    <citation type="submission" date="2023-10" db="EMBL/GenBank/DDBJ databases">
        <title>Bacteria for the degradation of biodegradable plastic PBAT(Polybutylene adipate terephthalate).</title>
        <authorList>
            <person name="Weon H.-Y."/>
            <person name="Yeon J."/>
        </authorList>
    </citation>
    <scope>NUCLEOTIDE SEQUENCE [LARGE SCALE GENOMIC DNA]</scope>
    <source>
        <strain evidence="1 2">SBD 7-3</strain>
    </source>
</reference>
<dbReference type="CDD" id="cd07818">
    <property type="entry name" value="SRPBCC_1"/>
    <property type="match status" value="1"/>
</dbReference>
<proteinExistence type="predicted"/>
<sequence length="179" mass="19410">MAKILITLGVLLVLALGTLLAVAARKPDTFRFERSITIAASPEKIHPLINDLQRFNSWNPYNKKDPAMKTAYRGPQAGPGAAYDFDGNGNVGKGTISIIEPSAPNTVSMKLDMLAPMEGHNLIDFTLRPQGSGTQVTWAMHGPTPFLAKVMHTIFDMDKMLGTDFEAGLADLKTLAERA</sequence>
<keyword evidence="2" id="KW-1185">Reference proteome</keyword>
<dbReference type="Proteomes" id="UP001303946">
    <property type="component" value="Chromosome"/>
</dbReference>
<accession>A0ABZ0D2T0</accession>
<dbReference type="Pfam" id="PF10604">
    <property type="entry name" value="Polyketide_cyc2"/>
    <property type="match status" value="1"/>
</dbReference>
<dbReference type="InterPro" id="IPR023393">
    <property type="entry name" value="START-like_dom_sf"/>
</dbReference>
<evidence type="ECO:0000313" key="2">
    <source>
        <dbReference type="Proteomes" id="UP001303946"/>
    </source>
</evidence>
<name>A0ABZ0D2T0_9BURK</name>
<dbReference type="RefSeq" id="WP_316702342.1">
    <property type="nucleotide sequence ID" value="NZ_CP136336.1"/>
</dbReference>
<dbReference type="InterPro" id="IPR019587">
    <property type="entry name" value="Polyketide_cyclase/dehydratase"/>
</dbReference>
<gene>
    <name evidence="1" type="ORF">RXV79_04835</name>
</gene>